<dbReference type="InterPro" id="IPR011033">
    <property type="entry name" value="PRC_barrel-like_sf"/>
</dbReference>
<dbReference type="AlphaFoldDB" id="I4EMP3"/>
<accession>I4EMP3</accession>
<organism evidence="1 2">
    <name type="scientific">Nitrolancea hollandica Lb</name>
    <dbReference type="NCBI Taxonomy" id="1129897"/>
    <lineage>
        <taxon>Bacteria</taxon>
        <taxon>Pseudomonadati</taxon>
        <taxon>Thermomicrobiota</taxon>
        <taxon>Thermomicrobia</taxon>
        <taxon>Sphaerobacterales</taxon>
        <taxon>Sphaerobacterineae</taxon>
        <taxon>Sphaerobacteraceae</taxon>
        <taxon>Nitrolancea</taxon>
    </lineage>
</organism>
<dbReference type="RefSeq" id="WP_008481344.1">
    <property type="nucleotide sequence ID" value="NZ_CAGS01000589.1"/>
</dbReference>
<name>I4EMP3_9BACT</name>
<dbReference type="Proteomes" id="UP000004221">
    <property type="component" value="Unassembled WGS sequence"/>
</dbReference>
<evidence type="ECO:0008006" key="3">
    <source>
        <dbReference type="Google" id="ProtNLM"/>
    </source>
</evidence>
<protein>
    <recommendedName>
        <fullName evidence="3">DUF2171 domain-containing protein</fullName>
    </recommendedName>
</protein>
<comment type="caution">
    <text evidence="1">The sequence shown here is derived from an EMBL/GenBank/DDBJ whole genome shotgun (WGS) entry which is preliminary data.</text>
</comment>
<keyword evidence="2" id="KW-1185">Reference proteome</keyword>
<reference evidence="1 2" key="1">
    <citation type="journal article" date="2012" name="ISME J.">
        <title>Nitrification expanded: discovery, physiology and genomics of a nitrite-oxidizing bacterium from the phylum Chloroflexi.</title>
        <authorList>
            <person name="Sorokin D.Y."/>
            <person name="Lucker S."/>
            <person name="Vejmelkova D."/>
            <person name="Kostrikina N.A."/>
            <person name="Kleerebezem R."/>
            <person name="Rijpstra W.I."/>
            <person name="Damste J.S."/>
            <person name="Le Paslier D."/>
            <person name="Muyzer G."/>
            <person name="Wagner M."/>
            <person name="van Loosdrecht M.C."/>
            <person name="Daims H."/>
        </authorList>
    </citation>
    <scope>NUCLEOTIDE SEQUENCE [LARGE SCALE GENOMIC DNA]</scope>
    <source>
        <strain evidence="2">none</strain>
    </source>
</reference>
<gene>
    <name evidence="1" type="ORF">NITHO_6290001</name>
</gene>
<dbReference type="EMBL" id="CAGS01000589">
    <property type="protein sequence ID" value="CCF85956.1"/>
    <property type="molecule type" value="Genomic_DNA"/>
</dbReference>
<evidence type="ECO:0000313" key="2">
    <source>
        <dbReference type="Proteomes" id="UP000004221"/>
    </source>
</evidence>
<dbReference type="InterPro" id="IPR018684">
    <property type="entry name" value="DUF2171"/>
</dbReference>
<evidence type="ECO:0000313" key="1">
    <source>
        <dbReference type="EMBL" id="CCF85956.1"/>
    </source>
</evidence>
<dbReference type="Pfam" id="PF09939">
    <property type="entry name" value="DUF2171"/>
    <property type="match status" value="1"/>
</dbReference>
<proteinExistence type="predicted"/>
<sequence length="88" mass="10092">MASEHPRPRVGMEVIAAKGKRIGQVKAIEEQDFLVKRRWQRDLYLPFTTIERIDGDRVILKVTEFQLDYLSSMSPPITGGPGVTYEEE</sequence>
<dbReference type="SUPFAM" id="SSF50346">
    <property type="entry name" value="PRC-barrel domain"/>
    <property type="match status" value="1"/>
</dbReference>